<sequence>MSSHAEPVGPQMRSRSEESEEPIEPIEWIRSRSIESEEPIEPIEWVMPLTEPTPIESQPNEPQPSESHPIESHPIESQPVAFQPIESQPIESQPIKTIPTEGVPVRSVPTGTNAYHTPRVKVFGTELGVDGHPSLPTTPRVKVFGTELGVDGHPSLPATPRVKVSGTELGAKASEEQGVEGKTKEMDDDNIEGTHYTTERISKAEKDYRKEGRSKTERWARKVRNIEMIPLSAPPDVSLYGLLHLKRNLGQAEVRRWMENDATRLLKEYQLHPPNPPVPFAILAPTSAPLKYLVIHVPNAFSEAMEKKVLDAWESAKAAHPKQYINDKPTRHAAVEHDEHGNDLIYSQVLHLLEWKRSSKKIFTTSETQQKNNYEAEYYLLLFCAVIAKHLGPVAKTLIKTLDPKALEPITYYHNQRGNLARPELQDVLDQLKKDEPTLPNPFLLQVATFLAVTERVGERFHFDFGDSKKTYTLLAPMGNWKEGGELVIPSLGIHMQLPPRSATFFCPTFLPHKVTPVSGGHRLSLTLSTCSNALEHVLAGK</sequence>
<dbReference type="Proteomes" id="UP000289152">
    <property type="component" value="Unassembled WGS sequence"/>
</dbReference>
<keyword evidence="3" id="KW-1185">Reference proteome</keyword>
<organism evidence="2 3">
    <name type="scientific">Tremella mesenterica</name>
    <name type="common">Jelly fungus</name>
    <dbReference type="NCBI Taxonomy" id="5217"/>
    <lineage>
        <taxon>Eukaryota</taxon>
        <taxon>Fungi</taxon>
        <taxon>Dikarya</taxon>
        <taxon>Basidiomycota</taxon>
        <taxon>Agaricomycotina</taxon>
        <taxon>Tremellomycetes</taxon>
        <taxon>Tremellales</taxon>
        <taxon>Tremellaceae</taxon>
        <taxon>Tremella</taxon>
    </lineage>
</organism>
<reference evidence="2 3" key="1">
    <citation type="submission" date="2016-06" db="EMBL/GenBank/DDBJ databases">
        <title>Evolution of pathogenesis and genome organization in the Tremellales.</title>
        <authorList>
            <person name="Cuomo C."/>
            <person name="Litvintseva A."/>
            <person name="Heitman J."/>
            <person name="Chen Y."/>
            <person name="Sun S."/>
            <person name="Springer D."/>
            <person name="Dromer F."/>
            <person name="Young S."/>
            <person name="Zeng Q."/>
            <person name="Chapman S."/>
            <person name="Gujja S."/>
            <person name="Saif S."/>
            <person name="Birren B."/>
        </authorList>
    </citation>
    <scope>NUCLEOTIDE SEQUENCE [LARGE SCALE GENOMIC DNA]</scope>
    <source>
        <strain evidence="2 3">ATCC 28783</strain>
    </source>
</reference>
<accession>A0A4Q1BLN5</accession>
<dbReference type="AlphaFoldDB" id="A0A4Q1BLN5"/>
<feature type="region of interest" description="Disordered" evidence="1">
    <location>
        <begin position="1"/>
        <end position="112"/>
    </location>
</feature>
<feature type="compositionally biased region" description="Polar residues" evidence="1">
    <location>
        <begin position="55"/>
        <end position="66"/>
    </location>
</feature>
<name>A0A4Q1BLN5_TREME</name>
<dbReference type="OrthoDB" id="3249298at2759"/>
<dbReference type="EMBL" id="SDIL01000043">
    <property type="protein sequence ID" value="RXK38715.1"/>
    <property type="molecule type" value="Genomic_DNA"/>
</dbReference>
<feature type="compositionally biased region" description="Polar residues" evidence="1">
    <location>
        <begin position="85"/>
        <end position="95"/>
    </location>
</feature>
<comment type="caution">
    <text evidence="2">The sequence shown here is derived from an EMBL/GenBank/DDBJ whole genome shotgun (WGS) entry which is preliminary data.</text>
</comment>
<gene>
    <name evidence="2" type="ORF">M231_04025</name>
</gene>
<dbReference type="Gene3D" id="3.60.130.30">
    <property type="match status" value="1"/>
</dbReference>
<dbReference type="InParanoid" id="A0A4Q1BLN5"/>
<dbReference type="VEuPathDB" id="FungiDB:TREMEDRAFT_65702"/>
<proteinExistence type="predicted"/>
<dbReference type="STRING" id="5217.A0A4Q1BLN5"/>
<evidence type="ECO:0000256" key="1">
    <source>
        <dbReference type="SAM" id="MobiDB-lite"/>
    </source>
</evidence>
<evidence type="ECO:0000313" key="3">
    <source>
        <dbReference type="Proteomes" id="UP000289152"/>
    </source>
</evidence>
<protein>
    <submittedName>
        <fullName evidence="2">Uncharacterized protein</fullName>
    </submittedName>
</protein>
<evidence type="ECO:0000313" key="2">
    <source>
        <dbReference type="EMBL" id="RXK38715.1"/>
    </source>
</evidence>